<evidence type="ECO:0000313" key="2">
    <source>
        <dbReference type="EMBL" id="KAG0468110.1"/>
    </source>
</evidence>
<protein>
    <recommendedName>
        <fullName evidence="1">Isopenicillin N synthase-like Fe(2+) 2OG dioxygenase domain-containing protein</fullName>
    </recommendedName>
</protein>
<dbReference type="EMBL" id="JADCNM010000009">
    <property type="protein sequence ID" value="KAG0468110.1"/>
    <property type="molecule type" value="Genomic_DNA"/>
</dbReference>
<dbReference type="Pfam" id="PF03171">
    <property type="entry name" value="2OG-FeII_Oxy"/>
    <property type="match status" value="1"/>
</dbReference>
<sequence length="336" mass="38813">MEFKLALKENEERFMDDAHCSVLEFPTVDLGGLVEAGPASESWRAAQQKVARALVNYGGFEAIFDDVGSQLKEELMGRVVPEVMKNEANISRFEPVRSNVWFFRQDLALKTMHISNPGRLSNEQHEDKVVFFHEDDSFRNVIYNYEKQMQELVKLIHRMILMSLDMEEYYESHIKSVDYFMKLTEYFNDTSIDKTKIGMPPHKDVNYVNIICQHEVDGLEIKTSEGEWIRIATMPNSFTVLLGEASMAWTNGIFKAPKHRVKIEHLKKRYSVIFGSLPSSKCGTIKPLDKFLDNNHSLLYKSFNYHDYIKFCVANGGNFVNDLKSYLKMEEAKSTA</sequence>
<dbReference type="Gene3D" id="2.60.120.330">
    <property type="entry name" value="B-lactam Antibiotic, Isopenicillin N Synthase, Chain"/>
    <property type="match status" value="1"/>
</dbReference>
<name>A0A835Q7Z7_VANPL</name>
<dbReference type="Proteomes" id="UP000639772">
    <property type="component" value="Chromosome 9"/>
</dbReference>
<dbReference type="InterPro" id="IPR050231">
    <property type="entry name" value="Iron_ascorbate_oxido_reductase"/>
</dbReference>
<reference evidence="2 3" key="1">
    <citation type="journal article" date="2020" name="Nat. Food">
        <title>A phased Vanilla planifolia genome enables genetic improvement of flavour and production.</title>
        <authorList>
            <person name="Hasing T."/>
            <person name="Tang H."/>
            <person name="Brym M."/>
            <person name="Khazi F."/>
            <person name="Huang T."/>
            <person name="Chambers A.H."/>
        </authorList>
    </citation>
    <scope>NUCLEOTIDE SEQUENCE [LARGE SCALE GENOMIC DNA]</scope>
    <source>
        <tissue evidence="2">Leaf</tissue>
    </source>
</reference>
<accession>A0A835Q7Z7</accession>
<dbReference type="InterPro" id="IPR027443">
    <property type="entry name" value="IPNS-like_sf"/>
</dbReference>
<proteinExistence type="predicted"/>
<organism evidence="2 3">
    <name type="scientific">Vanilla planifolia</name>
    <name type="common">Vanilla</name>
    <dbReference type="NCBI Taxonomy" id="51239"/>
    <lineage>
        <taxon>Eukaryota</taxon>
        <taxon>Viridiplantae</taxon>
        <taxon>Streptophyta</taxon>
        <taxon>Embryophyta</taxon>
        <taxon>Tracheophyta</taxon>
        <taxon>Spermatophyta</taxon>
        <taxon>Magnoliopsida</taxon>
        <taxon>Liliopsida</taxon>
        <taxon>Asparagales</taxon>
        <taxon>Orchidaceae</taxon>
        <taxon>Vanilloideae</taxon>
        <taxon>Vanilleae</taxon>
        <taxon>Vanilla</taxon>
    </lineage>
</organism>
<dbReference type="SUPFAM" id="SSF51197">
    <property type="entry name" value="Clavaminate synthase-like"/>
    <property type="match status" value="1"/>
</dbReference>
<feature type="domain" description="Isopenicillin N synthase-like Fe(2+) 2OG dioxygenase" evidence="1">
    <location>
        <begin position="191"/>
        <end position="274"/>
    </location>
</feature>
<dbReference type="AlphaFoldDB" id="A0A835Q7Z7"/>
<evidence type="ECO:0000259" key="1">
    <source>
        <dbReference type="Pfam" id="PF03171"/>
    </source>
</evidence>
<gene>
    <name evidence="2" type="ORF">HPP92_017438</name>
</gene>
<dbReference type="PRINTS" id="PR00682">
    <property type="entry name" value="IPNSYNTHASE"/>
</dbReference>
<evidence type="ECO:0000313" key="3">
    <source>
        <dbReference type="Proteomes" id="UP000639772"/>
    </source>
</evidence>
<dbReference type="PANTHER" id="PTHR47990">
    <property type="entry name" value="2-OXOGLUTARATE (2OG) AND FE(II)-DEPENDENT OXYGENASE SUPERFAMILY PROTEIN-RELATED"/>
    <property type="match status" value="1"/>
</dbReference>
<dbReference type="OrthoDB" id="288590at2759"/>
<dbReference type="InterPro" id="IPR044861">
    <property type="entry name" value="IPNS-like_FE2OG_OXY"/>
</dbReference>
<comment type="caution">
    <text evidence="2">The sequence shown here is derived from an EMBL/GenBank/DDBJ whole genome shotgun (WGS) entry which is preliminary data.</text>
</comment>